<sequence>MTTLRPDHPDAWILGSGIASLTAAVHLIQEAHLPPSRIHIIEKTLSVGGGVTASLGDAEHGYDYRGCVLPPFNDTCMDALLSLVPSTSNPNQTLRDEIMQHAQSLDRKTGSKPAHSRFLASGNRGLGRMDAKGPTLTLKDRINLFMLASKTEKSLGRSSIHDFFSESFFCTGYWLLFATAFGFKPSHSAAEFRRYLHRFNDLHDLHCPRLLDCGKYNVHESTIAPIIRFLESQGVDFRFKTTICDIMFAHDDERSPSEPTRVSAIQTSPARECSISSSPHDEKTIQLQPDDIVIVSLGSVFSSVLAGNNTRPPSCLEQMQRSNFMFDFARPSNEQPVDCELDENWLLWLELCTKHSKFGNAYNFCTREHDSRLESFTITLSSPEFFALLSRTTRTAAAATCDKPSPNTRFILRDSAWLITLCIPPQPVFPGQPAHIHVCWGYALHPEKTGNYISKPMLLCSGNEILTEILHHLNFPRDSILSQAITIPCIQPRVAAPLLPRTLDDDRPKVIPPGMSNMAVIGPFVDIQSEVVVTNDYSARSAQMAVRQLMGVGPPGRTSRRSSAFHLLGV</sequence>
<dbReference type="GO" id="GO:0006631">
    <property type="term" value="P:fatty acid metabolic process"/>
    <property type="evidence" value="ECO:0007669"/>
    <property type="project" value="InterPro"/>
</dbReference>
<organism evidence="1 2">
    <name type="scientific">Aspergillus sydowii CBS 593.65</name>
    <dbReference type="NCBI Taxonomy" id="1036612"/>
    <lineage>
        <taxon>Eukaryota</taxon>
        <taxon>Fungi</taxon>
        <taxon>Dikarya</taxon>
        <taxon>Ascomycota</taxon>
        <taxon>Pezizomycotina</taxon>
        <taxon>Eurotiomycetes</taxon>
        <taxon>Eurotiomycetidae</taxon>
        <taxon>Eurotiales</taxon>
        <taxon>Aspergillaceae</taxon>
        <taxon>Aspergillus</taxon>
        <taxon>Aspergillus subgen. Nidulantes</taxon>
    </lineage>
</organism>
<dbReference type="Pfam" id="PF06100">
    <property type="entry name" value="MCRA"/>
    <property type="match status" value="1"/>
</dbReference>
<dbReference type="GO" id="GO:0071949">
    <property type="term" value="F:FAD binding"/>
    <property type="evidence" value="ECO:0007669"/>
    <property type="project" value="InterPro"/>
</dbReference>
<accession>A0A1L9TT52</accession>
<evidence type="ECO:0008006" key="3">
    <source>
        <dbReference type="Google" id="ProtNLM"/>
    </source>
</evidence>
<dbReference type="InterPro" id="IPR010354">
    <property type="entry name" value="Oleate_hydratase"/>
</dbReference>
<dbReference type="PANTHER" id="PTHR37417:SF2">
    <property type="entry name" value="67 KDA MYOSIN-CROSS-REACTIVE ANTIGEN FAMILY PROTEIN (AFU_ORTHOLOGUE AFUA_5G09970)"/>
    <property type="match status" value="1"/>
</dbReference>
<proteinExistence type="predicted"/>
<evidence type="ECO:0000313" key="1">
    <source>
        <dbReference type="EMBL" id="OJJ62591.1"/>
    </source>
</evidence>
<evidence type="ECO:0000313" key="2">
    <source>
        <dbReference type="Proteomes" id="UP000184356"/>
    </source>
</evidence>
<protein>
    <recommendedName>
        <fullName evidence="3">Oleate hydratase</fullName>
    </recommendedName>
</protein>
<dbReference type="PANTHER" id="PTHR37417">
    <property type="entry name" value="67 KDA MYOSIN-CROSS-REACTIVE ANTIGEN FAMILY PROTEIN (AFU_ORTHOLOGUE AFUA_5G09970)"/>
    <property type="match status" value="1"/>
</dbReference>
<gene>
    <name evidence="1" type="ORF">ASPSYDRAFT_145057</name>
</gene>
<dbReference type="Gene3D" id="3.50.50.60">
    <property type="entry name" value="FAD/NAD(P)-binding domain"/>
    <property type="match status" value="3"/>
</dbReference>
<dbReference type="STRING" id="1036612.A0A1L9TT52"/>
<dbReference type="Proteomes" id="UP000184356">
    <property type="component" value="Unassembled WGS sequence"/>
</dbReference>
<dbReference type="GeneID" id="63757569"/>
<keyword evidence="2" id="KW-1185">Reference proteome</keyword>
<dbReference type="VEuPathDB" id="FungiDB:ASPSYDRAFT_145057"/>
<dbReference type="GO" id="GO:0050151">
    <property type="term" value="F:oleate hydratase activity"/>
    <property type="evidence" value="ECO:0007669"/>
    <property type="project" value="InterPro"/>
</dbReference>
<dbReference type="OrthoDB" id="545169at2759"/>
<name>A0A1L9TT52_9EURO</name>
<dbReference type="AlphaFoldDB" id="A0A1L9TT52"/>
<dbReference type="RefSeq" id="XP_040706397.1">
    <property type="nucleotide sequence ID" value="XM_040841496.1"/>
</dbReference>
<reference evidence="2" key="1">
    <citation type="journal article" date="2017" name="Genome Biol.">
        <title>Comparative genomics reveals high biological diversity and specific adaptations in the industrially and medically important fungal genus Aspergillus.</title>
        <authorList>
            <person name="de Vries R.P."/>
            <person name="Riley R."/>
            <person name="Wiebenga A."/>
            <person name="Aguilar-Osorio G."/>
            <person name="Amillis S."/>
            <person name="Uchima C.A."/>
            <person name="Anderluh G."/>
            <person name="Asadollahi M."/>
            <person name="Askin M."/>
            <person name="Barry K."/>
            <person name="Battaglia E."/>
            <person name="Bayram O."/>
            <person name="Benocci T."/>
            <person name="Braus-Stromeyer S.A."/>
            <person name="Caldana C."/>
            <person name="Canovas D."/>
            <person name="Cerqueira G.C."/>
            <person name="Chen F."/>
            <person name="Chen W."/>
            <person name="Choi C."/>
            <person name="Clum A."/>
            <person name="Dos Santos R.A."/>
            <person name="Damasio A.R."/>
            <person name="Diallinas G."/>
            <person name="Emri T."/>
            <person name="Fekete E."/>
            <person name="Flipphi M."/>
            <person name="Freyberg S."/>
            <person name="Gallo A."/>
            <person name="Gournas C."/>
            <person name="Habgood R."/>
            <person name="Hainaut M."/>
            <person name="Harispe M.L."/>
            <person name="Henrissat B."/>
            <person name="Hilden K.S."/>
            <person name="Hope R."/>
            <person name="Hossain A."/>
            <person name="Karabika E."/>
            <person name="Karaffa L."/>
            <person name="Karanyi Z."/>
            <person name="Krasevec N."/>
            <person name="Kuo A."/>
            <person name="Kusch H."/>
            <person name="LaButti K."/>
            <person name="Lagendijk E.L."/>
            <person name="Lapidus A."/>
            <person name="Levasseur A."/>
            <person name="Lindquist E."/>
            <person name="Lipzen A."/>
            <person name="Logrieco A.F."/>
            <person name="MacCabe A."/>
            <person name="Maekelae M.R."/>
            <person name="Malavazi I."/>
            <person name="Melin P."/>
            <person name="Meyer V."/>
            <person name="Mielnichuk N."/>
            <person name="Miskei M."/>
            <person name="Molnar A.P."/>
            <person name="Mule G."/>
            <person name="Ngan C.Y."/>
            <person name="Orejas M."/>
            <person name="Orosz E."/>
            <person name="Ouedraogo J.P."/>
            <person name="Overkamp K.M."/>
            <person name="Park H.-S."/>
            <person name="Perrone G."/>
            <person name="Piumi F."/>
            <person name="Punt P.J."/>
            <person name="Ram A.F."/>
            <person name="Ramon A."/>
            <person name="Rauscher S."/>
            <person name="Record E."/>
            <person name="Riano-Pachon D.M."/>
            <person name="Robert V."/>
            <person name="Roehrig J."/>
            <person name="Ruller R."/>
            <person name="Salamov A."/>
            <person name="Salih N.S."/>
            <person name="Samson R.A."/>
            <person name="Sandor E."/>
            <person name="Sanguinetti M."/>
            <person name="Schuetze T."/>
            <person name="Sepcic K."/>
            <person name="Shelest E."/>
            <person name="Sherlock G."/>
            <person name="Sophianopoulou V."/>
            <person name="Squina F.M."/>
            <person name="Sun H."/>
            <person name="Susca A."/>
            <person name="Todd R.B."/>
            <person name="Tsang A."/>
            <person name="Unkles S.E."/>
            <person name="van de Wiele N."/>
            <person name="van Rossen-Uffink D."/>
            <person name="Oliveira J.V."/>
            <person name="Vesth T.C."/>
            <person name="Visser J."/>
            <person name="Yu J.-H."/>
            <person name="Zhou M."/>
            <person name="Andersen M.R."/>
            <person name="Archer D.B."/>
            <person name="Baker S.E."/>
            <person name="Benoit I."/>
            <person name="Brakhage A.A."/>
            <person name="Braus G.H."/>
            <person name="Fischer R."/>
            <person name="Frisvad J.C."/>
            <person name="Goldman G.H."/>
            <person name="Houbraken J."/>
            <person name="Oakley B."/>
            <person name="Pocsi I."/>
            <person name="Scazzocchio C."/>
            <person name="Seiboth B."/>
            <person name="vanKuyk P.A."/>
            <person name="Wortman J."/>
            <person name="Dyer P.S."/>
            <person name="Grigoriev I.V."/>
        </authorList>
    </citation>
    <scope>NUCLEOTIDE SEQUENCE [LARGE SCALE GENOMIC DNA]</scope>
    <source>
        <strain evidence="2">CBS 593.65</strain>
    </source>
</reference>
<dbReference type="EMBL" id="KV878583">
    <property type="protein sequence ID" value="OJJ62591.1"/>
    <property type="molecule type" value="Genomic_DNA"/>
</dbReference>
<dbReference type="SUPFAM" id="SSF51905">
    <property type="entry name" value="FAD/NAD(P)-binding domain"/>
    <property type="match status" value="2"/>
</dbReference>
<dbReference type="InterPro" id="IPR036188">
    <property type="entry name" value="FAD/NAD-bd_sf"/>
</dbReference>